<reference evidence="2 3" key="1">
    <citation type="submission" date="2018-05" db="EMBL/GenBank/DDBJ databases">
        <title>The draft genome of strain NS-104.</title>
        <authorList>
            <person name="Hang P."/>
            <person name="Jiang J."/>
        </authorList>
    </citation>
    <scope>NUCLEOTIDE SEQUENCE [LARGE SCALE GENOMIC DNA]</scope>
    <source>
        <strain evidence="2 3">NS-104</strain>
    </source>
</reference>
<comment type="caution">
    <text evidence="2">The sequence shown here is derived from an EMBL/GenBank/DDBJ whole genome shotgun (WGS) entry which is preliminary data.</text>
</comment>
<evidence type="ECO:0000313" key="3">
    <source>
        <dbReference type="Proteomes" id="UP000245252"/>
    </source>
</evidence>
<evidence type="ECO:0000256" key="1">
    <source>
        <dbReference type="SAM" id="MobiDB-lite"/>
    </source>
</evidence>
<dbReference type="OrthoDB" id="7473113at2"/>
<gene>
    <name evidence="2" type="ORF">DEM27_10470</name>
</gene>
<dbReference type="Gene3D" id="1.10.10.60">
    <property type="entry name" value="Homeodomain-like"/>
    <property type="match status" value="1"/>
</dbReference>
<feature type="region of interest" description="Disordered" evidence="1">
    <location>
        <begin position="1"/>
        <end position="29"/>
    </location>
</feature>
<proteinExistence type="predicted"/>
<name>A0A2U2DTZ0_9HYPH</name>
<dbReference type="RefSeq" id="WP_109458153.1">
    <property type="nucleotide sequence ID" value="NZ_QFBC01000003.1"/>
</dbReference>
<keyword evidence="3" id="KW-1185">Reference proteome</keyword>
<dbReference type="Proteomes" id="UP000245252">
    <property type="component" value="Unassembled WGS sequence"/>
</dbReference>
<organism evidence="2 3">
    <name type="scientific">Metarhizobium album</name>
    <dbReference type="NCBI Taxonomy" id="2182425"/>
    <lineage>
        <taxon>Bacteria</taxon>
        <taxon>Pseudomonadati</taxon>
        <taxon>Pseudomonadota</taxon>
        <taxon>Alphaproteobacteria</taxon>
        <taxon>Hyphomicrobiales</taxon>
        <taxon>Rhizobiaceae</taxon>
        <taxon>Metarhizobium</taxon>
    </lineage>
</organism>
<sequence>MPRPNKPKATPAEEPQAKQGRGRPSSYKKEFAGQAKKLCALGATDFELADFFGVDTRTIYRWRIEHEDFCQAVVVGKDSCDERVKRSLFNRAVGYSFESEKVFNFQGAIVRASTVEHVPPDPGAAFNWLKNRQPDEWREKLEVTHNLAELSDEELDKELMGMLTKPGK</sequence>
<protein>
    <submittedName>
        <fullName evidence="2">Terminase</fullName>
    </submittedName>
</protein>
<dbReference type="AlphaFoldDB" id="A0A2U2DTZ0"/>
<evidence type="ECO:0000313" key="2">
    <source>
        <dbReference type="EMBL" id="PWE56778.1"/>
    </source>
</evidence>
<dbReference type="EMBL" id="QFBC01000003">
    <property type="protein sequence ID" value="PWE56778.1"/>
    <property type="molecule type" value="Genomic_DNA"/>
</dbReference>
<accession>A0A2U2DTZ0</accession>